<dbReference type="Proteomes" id="UP000004662">
    <property type="component" value="Chromosome"/>
</dbReference>
<name>G7QC02_9BACT</name>
<reference evidence="3" key="1">
    <citation type="journal article" date="2015" name="Genome Announc.">
        <title>High-Quality Draft Genome Sequence of Desulfovibrio carbinoliphilus FW-101-2B, an Organic Acid-Oxidizing Sulfate-Reducing Bacterium Isolated from Uranium(VI)-Contaminated Groundwater.</title>
        <authorList>
            <person name="Ramsay B.D."/>
            <person name="Hwang C."/>
            <person name="Woo H.L."/>
            <person name="Carroll S.L."/>
            <person name="Lucas S."/>
            <person name="Han J."/>
            <person name="Lapidus A.L."/>
            <person name="Cheng J.F."/>
            <person name="Goodwin L.A."/>
            <person name="Pitluck S."/>
            <person name="Peters L."/>
            <person name="Chertkov O."/>
            <person name="Held B."/>
            <person name="Detter J.C."/>
            <person name="Han C.S."/>
            <person name="Tapia R."/>
            <person name="Land M.L."/>
            <person name="Hauser L.J."/>
            <person name="Kyrpides N.C."/>
            <person name="Ivanova N.N."/>
            <person name="Mikhailova N."/>
            <person name="Pagani I."/>
            <person name="Woyke T."/>
            <person name="Arkin A.P."/>
            <person name="Dehal P."/>
            <person name="Chivian D."/>
            <person name="Criddle C.S."/>
            <person name="Wu W."/>
            <person name="Chakraborty R."/>
            <person name="Hazen T.C."/>
            <person name="Fields M.W."/>
        </authorList>
    </citation>
    <scope>NUCLEOTIDE SEQUENCE [LARGE SCALE GENOMIC DNA]</scope>
    <source>
        <strain evidence="3">FW-101-2B</strain>
    </source>
</reference>
<evidence type="ECO:0000313" key="3">
    <source>
        <dbReference type="Proteomes" id="UP000004662"/>
    </source>
</evidence>
<dbReference type="eggNOG" id="ENOG50317Z3">
    <property type="taxonomic scope" value="Bacteria"/>
</dbReference>
<dbReference type="STRING" id="694327.DFW101_0020"/>
<accession>G7QC02</accession>
<keyword evidence="3" id="KW-1185">Reference proteome</keyword>
<dbReference type="HOGENOM" id="CLU_136680_0_0_7"/>
<dbReference type="EMBL" id="CM001368">
    <property type="protein sequence ID" value="EHJ46037.1"/>
    <property type="molecule type" value="Genomic_DNA"/>
</dbReference>
<feature type="region of interest" description="Disordered" evidence="1">
    <location>
        <begin position="142"/>
        <end position="166"/>
    </location>
</feature>
<proteinExistence type="predicted"/>
<gene>
    <name evidence="2" type="ORF">DFW101_0020</name>
</gene>
<evidence type="ECO:0000256" key="1">
    <source>
        <dbReference type="SAM" id="MobiDB-lite"/>
    </source>
</evidence>
<sequence>MMPGHDLMTTLLADITARCDAIEEGYEFMLAYAAQGVLDDQGSPSGTRVRELLTRAAAAAAGLAGAYAAMAAGLGLEPADRYRAFLDVLARDAASALAAMELVLAQPRLSSQLIDNLNASIHVRTLLTDIFLIDEIVKTRQHPAPDAAGQRSGAPDAAGVTGNGAS</sequence>
<evidence type="ECO:0000313" key="2">
    <source>
        <dbReference type="EMBL" id="EHJ46037.1"/>
    </source>
</evidence>
<dbReference type="AlphaFoldDB" id="G7QC02"/>
<organism evidence="2 3">
    <name type="scientific">Solidesulfovibrio carbinoliphilus subsp. oakridgensis</name>
    <dbReference type="NCBI Taxonomy" id="694327"/>
    <lineage>
        <taxon>Bacteria</taxon>
        <taxon>Pseudomonadati</taxon>
        <taxon>Thermodesulfobacteriota</taxon>
        <taxon>Desulfovibrionia</taxon>
        <taxon>Desulfovibrionales</taxon>
        <taxon>Desulfovibrionaceae</taxon>
        <taxon>Solidesulfovibrio</taxon>
    </lineage>
</organism>
<protein>
    <submittedName>
        <fullName evidence="2">Uncharacterized protein</fullName>
    </submittedName>
</protein>
<dbReference type="OrthoDB" id="5457273at2"/>
<dbReference type="RefSeq" id="WP_009179496.1">
    <property type="nucleotide sequence ID" value="NZ_CM001368.1"/>
</dbReference>